<dbReference type="Gene3D" id="1.10.1660.10">
    <property type="match status" value="1"/>
</dbReference>
<keyword evidence="1" id="KW-0238">DNA-binding</keyword>
<feature type="domain" description="HTH merR-type" evidence="2">
    <location>
        <begin position="1"/>
        <end position="69"/>
    </location>
</feature>
<dbReference type="SUPFAM" id="SSF53335">
    <property type="entry name" value="S-adenosyl-L-methionine-dependent methyltransferases"/>
    <property type="match status" value="1"/>
</dbReference>
<accession>A0A1J0GJ08</accession>
<dbReference type="PROSITE" id="PS50937">
    <property type="entry name" value="HTH_MERR_2"/>
    <property type="match status" value="1"/>
</dbReference>
<keyword evidence="4" id="KW-1185">Reference proteome</keyword>
<proteinExistence type="predicted"/>
<dbReference type="Pfam" id="PF13411">
    <property type="entry name" value="MerR_1"/>
    <property type="match status" value="1"/>
</dbReference>
<evidence type="ECO:0000313" key="4">
    <source>
        <dbReference type="Proteomes" id="UP000182569"/>
    </source>
</evidence>
<dbReference type="GO" id="GO:0003677">
    <property type="term" value="F:DNA binding"/>
    <property type="evidence" value="ECO:0007669"/>
    <property type="project" value="UniProtKB-KW"/>
</dbReference>
<sequence length="386" mass="44158">MKISEFAKRAGVTVKTLLYYDKIGLLKPSQKTDCGYRIYCEKDFLVLQQITTLKFIGLSLSEIRKILHETEANLENMIIIQKKALEEKKKHIESVITVFNKAENQIKENGFLEVDKLIDIIKITNMENKVIEQYKTDENLNLRGNLHSYNTNKTDWNTWCFNQMKIPTKARILELGCGTGELWSKNSHNINEEWTITLSDFSKGMLSSTKNRLDLVDGNFLYEEINAQNIPYEDESFDVVIARHMLYFVPDITKAISEIKRVLVKGGLFYATTNSGEAMAELNELVKNFDCSMGLHDNGMCNRFDLECGQLLLKEYFSEVKVGTFEGKIIVDNAEPVVAYKASSIKGSSVLMGEKKREFTKYVGDYIKEKGKLTITTKSCIFKAKK</sequence>
<dbReference type="AlphaFoldDB" id="A0A1J0GJ08"/>
<dbReference type="GO" id="GO:0003700">
    <property type="term" value="F:DNA-binding transcription factor activity"/>
    <property type="evidence" value="ECO:0007669"/>
    <property type="project" value="InterPro"/>
</dbReference>
<dbReference type="SUPFAM" id="SSF46955">
    <property type="entry name" value="Putative DNA-binding domain"/>
    <property type="match status" value="1"/>
</dbReference>
<dbReference type="RefSeq" id="WP_071613558.1">
    <property type="nucleotide sequence ID" value="NZ_CP015756.1"/>
</dbReference>
<evidence type="ECO:0000259" key="2">
    <source>
        <dbReference type="PROSITE" id="PS50937"/>
    </source>
</evidence>
<evidence type="ECO:0000256" key="1">
    <source>
        <dbReference type="ARBA" id="ARBA00023125"/>
    </source>
</evidence>
<dbReference type="GO" id="GO:0008757">
    <property type="term" value="F:S-adenosylmethionine-dependent methyltransferase activity"/>
    <property type="evidence" value="ECO:0007669"/>
    <property type="project" value="InterPro"/>
</dbReference>
<dbReference type="Gene3D" id="3.40.50.150">
    <property type="entry name" value="Vaccinia Virus protein VP39"/>
    <property type="match status" value="1"/>
</dbReference>
<dbReference type="InterPro" id="IPR009061">
    <property type="entry name" value="DNA-bd_dom_put_sf"/>
</dbReference>
<dbReference type="InterPro" id="IPR013216">
    <property type="entry name" value="Methyltransf_11"/>
</dbReference>
<dbReference type="InterPro" id="IPR000551">
    <property type="entry name" value="MerR-type_HTH_dom"/>
</dbReference>
<keyword evidence="3" id="KW-0489">Methyltransferase</keyword>
<dbReference type="OrthoDB" id="9777497at2"/>
<dbReference type="InterPro" id="IPR047057">
    <property type="entry name" value="MerR_fam"/>
</dbReference>
<keyword evidence="3" id="KW-0808">Transferase</keyword>
<dbReference type="Proteomes" id="UP000182569">
    <property type="component" value="Chromosome"/>
</dbReference>
<dbReference type="Pfam" id="PF08241">
    <property type="entry name" value="Methyltransf_11"/>
    <property type="match status" value="1"/>
</dbReference>
<gene>
    <name evidence="3" type="ORF">A7L45_14855</name>
</gene>
<dbReference type="SMART" id="SM00422">
    <property type="entry name" value="HTH_MERR"/>
    <property type="match status" value="1"/>
</dbReference>
<organism evidence="3 4">
    <name type="scientific">Clostridium estertheticum subsp. estertheticum</name>
    <dbReference type="NCBI Taxonomy" id="1552"/>
    <lineage>
        <taxon>Bacteria</taxon>
        <taxon>Bacillati</taxon>
        <taxon>Bacillota</taxon>
        <taxon>Clostridia</taxon>
        <taxon>Eubacteriales</taxon>
        <taxon>Clostridiaceae</taxon>
        <taxon>Clostridium</taxon>
    </lineage>
</organism>
<dbReference type="PANTHER" id="PTHR30204:SF96">
    <property type="entry name" value="CHROMOSOME-ANCHORING PROTEIN RACA"/>
    <property type="match status" value="1"/>
</dbReference>
<dbReference type="CDD" id="cd01106">
    <property type="entry name" value="HTH_TipAL-Mta"/>
    <property type="match status" value="1"/>
</dbReference>
<dbReference type="InterPro" id="IPR029063">
    <property type="entry name" value="SAM-dependent_MTases_sf"/>
</dbReference>
<dbReference type="EMBL" id="CP015756">
    <property type="protein sequence ID" value="APC41263.1"/>
    <property type="molecule type" value="Genomic_DNA"/>
</dbReference>
<dbReference type="KEGG" id="ceu:A7L45_14855"/>
<name>A0A1J0GJ08_9CLOT</name>
<dbReference type="CDD" id="cd02440">
    <property type="entry name" value="AdoMet_MTases"/>
    <property type="match status" value="1"/>
</dbReference>
<dbReference type="GO" id="GO:0032259">
    <property type="term" value="P:methylation"/>
    <property type="evidence" value="ECO:0007669"/>
    <property type="project" value="UniProtKB-KW"/>
</dbReference>
<protein>
    <submittedName>
        <fullName evidence="3">Methyltransferase type 11</fullName>
    </submittedName>
</protein>
<dbReference type="PANTHER" id="PTHR30204">
    <property type="entry name" value="REDOX-CYCLING DRUG-SENSING TRANSCRIPTIONAL ACTIVATOR SOXR"/>
    <property type="match status" value="1"/>
</dbReference>
<dbReference type="STRING" id="1552.A7L45_14855"/>
<evidence type="ECO:0000313" key="3">
    <source>
        <dbReference type="EMBL" id="APC41263.1"/>
    </source>
</evidence>
<reference evidence="4" key="1">
    <citation type="journal article" date="2016" name="Front. Microbiol.">
        <title>Complete Genome Sequence of Clostridium estertheticum DSM 8809, a Microbe Identified in Spoiled Vacuum Packed Beef.</title>
        <authorList>
            <person name="Yu Z."/>
            <person name="Gunn L."/>
            <person name="Brennan E."/>
            <person name="Reid R."/>
            <person name="Wall P.G."/>
            <person name="Gaora O.P."/>
            <person name="Hurley D."/>
            <person name="Bolton D."/>
            <person name="Fanning S."/>
        </authorList>
    </citation>
    <scope>NUCLEOTIDE SEQUENCE [LARGE SCALE GENOMIC DNA]</scope>
    <source>
        <strain evidence="4">DSM 8809</strain>
    </source>
</reference>